<accession>A0A6S9XMF8</accession>
<evidence type="ECO:0000313" key="2">
    <source>
        <dbReference type="EMBL" id="CAE0768983.1"/>
    </source>
</evidence>
<protein>
    <submittedName>
        <fullName evidence="1">Uncharacterized protein</fullName>
    </submittedName>
</protein>
<dbReference type="EMBL" id="HBIZ01033859">
    <property type="protein sequence ID" value="CAE0768981.1"/>
    <property type="molecule type" value="Transcribed_RNA"/>
</dbReference>
<name>A0A6S9XMF8_CHRCT</name>
<gene>
    <name evidence="1" type="ORF">PCAR00345_LOCUS21593</name>
    <name evidence="2" type="ORF">PCAR00345_LOCUS21595</name>
</gene>
<dbReference type="AlphaFoldDB" id="A0A6S9XMF8"/>
<evidence type="ECO:0000313" key="1">
    <source>
        <dbReference type="EMBL" id="CAE0768981.1"/>
    </source>
</evidence>
<reference evidence="1" key="1">
    <citation type="submission" date="2021-01" db="EMBL/GenBank/DDBJ databases">
        <authorList>
            <person name="Corre E."/>
            <person name="Pelletier E."/>
            <person name="Niang G."/>
            <person name="Scheremetjew M."/>
            <person name="Finn R."/>
            <person name="Kale V."/>
            <person name="Holt S."/>
            <person name="Cochrane G."/>
            <person name="Meng A."/>
            <person name="Brown T."/>
            <person name="Cohen L."/>
        </authorList>
    </citation>
    <scope>NUCLEOTIDE SEQUENCE</scope>
    <source>
        <strain evidence="1">CCMP645</strain>
    </source>
</reference>
<sequence length="146" mass="16537">MTPALHQHQAPPLLVYAATFMRERPVPRQAKDALPLAYPQQAPHGPAQLLRELPVREPRSIAQESVLTLGAHEAGARRRRWRFERLLLLERRAVQVHPLNLLPQHTCNAKVLVISSKAHASLFEPKSQQIRRFVSETDDAVINKAC</sequence>
<dbReference type="EMBL" id="HBIZ01033861">
    <property type="protein sequence ID" value="CAE0768983.1"/>
    <property type="molecule type" value="Transcribed_RNA"/>
</dbReference>
<organism evidence="1">
    <name type="scientific">Chrysotila carterae</name>
    <name type="common">Marine alga</name>
    <name type="synonym">Syracosphaera carterae</name>
    <dbReference type="NCBI Taxonomy" id="13221"/>
    <lineage>
        <taxon>Eukaryota</taxon>
        <taxon>Haptista</taxon>
        <taxon>Haptophyta</taxon>
        <taxon>Prymnesiophyceae</taxon>
        <taxon>Isochrysidales</taxon>
        <taxon>Isochrysidaceae</taxon>
        <taxon>Chrysotila</taxon>
    </lineage>
</organism>
<proteinExistence type="predicted"/>